<proteinExistence type="predicted"/>
<dbReference type="Gene3D" id="3.30.360.10">
    <property type="entry name" value="Dihydrodipicolinate Reductase, domain 2"/>
    <property type="match status" value="1"/>
</dbReference>
<evidence type="ECO:0000313" key="5">
    <source>
        <dbReference type="EMBL" id="MFC4626695.1"/>
    </source>
</evidence>
<organism evidence="5 6">
    <name type="scientific">Promicromonospora alba</name>
    <dbReference type="NCBI Taxonomy" id="1616110"/>
    <lineage>
        <taxon>Bacteria</taxon>
        <taxon>Bacillati</taxon>
        <taxon>Actinomycetota</taxon>
        <taxon>Actinomycetes</taxon>
        <taxon>Micrococcales</taxon>
        <taxon>Promicromonosporaceae</taxon>
        <taxon>Promicromonospora</taxon>
    </lineage>
</organism>
<dbReference type="Pfam" id="PF01408">
    <property type="entry name" value="GFO_IDH_MocA"/>
    <property type="match status" value="1"/>
</dbReference>
<accession>A0ABV9HBZ8</accession>
<dbReference type="RefSeq" id="WP_377131060.1">
    <property type="nucleotide sequence ID" value="NZ_JBHSFI010000001.1"/>
</dbReference>
<gene>
    <name evidence="5" type="ORF">ACFO6V_00530</name>
</gene>
<name>A0ABV9HBZ8_9MICO</name>
<evidence type="ECO:0000259" key="3">
    <source>
        <dbReference type="Pfam" id="PF01408"/>
    </source>
</evidence>
<dbReference type="Proteomes" id="UP001596011">
    <property type="component" value="Unassembled WGS sequence"/>
</dbReference>
<dbReference type="InterPro" id="IPR036291">
    <property type="entry name" value="NAD(P)-bd_dom_sf"/>
</dbReference>
<evidence type="ECO:0000256" key="2">
    <source>
        <dbReference type="SAM" id="MobiDB-lite"/>
    </source>
</evidence>
<evidence type="ECO:0000256" key="1">
    <source>
        <dbReference type="ARBA" id="ARBA00023027"/>
    </source>
</evidence>
<dbReference type="PANTHER" id="PTHR43377:SF2">
    <property type="entry name" value="BINDING ROSSMANN FOLD OXIDOREDUCTASE, PUTATIVE (AFU_ORTHOLOGUE AFUA_4G00560)-RELATED"/>
    <property type="match status" value="1"/>
</dbReference>
<keyword evidence="6" id="KW-1185">Reference proteome</keyword>
<dbReference type="SUPFAM" id="SSF55347">
    <property type="entry name" value="Glyceraldehyde-3-phosphate dehydrogenase-like, C-terminal domain"/>
    <property type="match status" value="1"/>
</dbReference>
<dbReference type="InterPro" id="IPR055170">
    <property type="entry name" value="GFO_IDH_MocA-like_dom"/>
</dbReference>
<dbReference type="Gene3D" id="3.40.50.720">
    <property type="entry name" value="NAD(P)-binding Rossmann-like Domain"/>
    <property type="match status" value="1"/>
</dbReference>
<feature type="domain" description="GFO/IDH/MocA-like oxidoreductase" evidence="4">
    <location>
        <begin position="144"/>
        <end position="338"/>
    </location>
</feature>
<feature type="domain" description="Gfo/Idh/MocA-like oxidoreductase N-terminal" evidence="3">
    <location>
        <begin position="15"/>
        <end position="136"/>
    </location>
</feature>
<evidence type="ECO:0000259" key="4">
    <source>
        <dbReference type="Pfam" id="PF22725"/>
    </source>
</evidence>
<keyword evidence="1" id="KW-0520">NAD</keyword>
<comment type="caution">
    <text evidence="5">The sequence shown here is derived from an EMBL/GenBank/DDBJ whole genome shotgun (WGS) entry which is preliminary data.</text>
</comment>
<dbReference type="Pfam" id="PF22725">
    <property type="entry name" value="GFO_IDH_MocA_C3"/>
    <property type="match status" value="1"/>
</dbReference>
<dbReference type="EMBL" id="JBHSFI010000001">
    <property type="protein sequence ID" value="MFC4626695.1"/>
    <property type="molecule type" value="Genomic_DNA"/>
</dbReference>
<sequence>MTATPAGAPARPPVRLAVLGAGGRGADAYGRWARAHPDRARIVAVADPDAARLEALAGTTAARYADWTGLVADLGRLRPDAVIVALPDALHVAAATAVADAGLPMLLEKPAAPTLAALTDLAGVVRRTGARIAVGHVLRFAPFWRAVRAVVAAGTLGDLATIEVRENIGFWHFAHSFVRGNWRNAAESSPMVLAKTCHDLDLIRWLAGSAPRTVASEGSLLHFRPENAPEGAPARCTDGCPAAADCPFYAPRYYLDALRDVTGHPVTMLGDDLSPAGRLAALRRGPYGRCVYHCDNDVADHQQTLLRFPSGLTVTLTASAFTAENTRHLAITGTRGQLHGHMESGEIRVDLFSPSGRLPDAVLGALPGVELVESGTDGPLGHATHTLLAHPAPESGLSGGHAGGDDGLMDAFCRAVVDGTVGSGELSFATALDSHLMAFAAEWSRSGAGVVDFGRWSGAALGSAGMSPGQDSTPQDGTVRRVR</sequence>
<dbReference type="InterPro" id="IPR051450">
    <property type="entry name" value="Gfo/Idh/MocA_Oxidoreductases"/>
</dbReference>
<protein>
    <submittedName>
        <fullName evidence="5">Gfo/Idh/MocA family protein</fullName>
    </submittedName>
</protein>
<evidence type="ECO:0000313" key="6">
    <source>
        <dbReference type="Proteomes" id="UP001596011"/>
    </source>
</evidence>
<dbReference type="SUPFAM" id="SSF51735">
    <property type="entry name" value="NAD(P)-binding Rossmann-fold domains"/>
    <property type="match status" value="1"/>
</dbReference>
<dbReference type="InterPro" id="IPR000683">
    <property type="entry name" value="Gfo/Idh/MocA-like_OxRdtase_N"/>
</dbReference>
<reference evidence="6" key="1">
    <citation type="journal article" date="2019" name="Int. J. Syst. Evol. Microbiol.">
        <title>The Global Catalogue of Microorganisms (GCM) 10K type strain sequencing project: providing services to taxonomists for standard genome sequencing and annotation.</title>
        <authorList>
            <consortium name="The Broad Institute Genomics Platform"/>
            <consortium name="The Broad Institute Genome Sequencing Center for Infectious Disease"/>
            <person name="Wu L."/>
            <person name="Ma J."/>
        </authorList>
    </citation>
    <scope>NUCLEOTIDE SEQUENCE [LARGE SCALE GENOMIC DNA]</scope>
    <source>
        <strain evidence="6">CCUG 42722</strain>
    </source>
</reference>
<dbReference type="PANTHER" id="PTHR43377">
    <property type="entry name" value="BILIVERDIN REDUCTASE A"/>
    <property type="match status" value="1"/>
</dbReference>
<feature type="region of interest" description="Disordered" evidence="2">
    <location>
        <begin position="462"/>
        <end position="483"/>
    </location>
</feature>